<reference evidence="5 6" key="1">
    <citation type="journal article" date="2015" name="Genome Announc.">
        <title>Complete Genome Sequence of Pseudoxanthomonas suwonensis Strain J1, a Cellulose-Degrading Bacterium Isolated from Leaf- and Wood-Enriched Soil.</title>
        <authorList>
            <person name="Hou L."/>
            <person name="Jiang J."/>
            <person name="Xu Z."/>
            <person name="Zhou Y."/>
            <person name="Leung F.C."/>
        </authorList>
    </citation>
    <scope>NUCLEOTIDE SEQUENCE [LARGE SCALE GENOMIC DNA]</scope>
    <source>
        <strain evidence="5 6">J1</strain>
    </source>
</reference>
<dbReference type="Proteomes" id="UP000033067">
    <property type="component" value="Chromosome"/>
</dbReference>
<dbReference type="InterPro" id="IPR006016">
    <property type="entry name" value="UspA"/>
</dbReference>
<evidence type="ECO:0000313" key="5">
    <source>
        <dbReference type="EMBL" id="AKC87541.1"/>
    </source>
</evidence>
<feature type="domain" description="UspA" evidence="4">
    <location>
        <begin position="13"/>
        <end position="150"/>
    </location>
</feature>
<proteinExistence type="inferred from homology"/>
<accession>A0A0E3UNX7</accession>
<evidence type="ECO:0000313" key="6">
    <source>
        <dbReference type="Proteomes" id="UP000033067"/>
    </source>
</evidence>
<evidence type="ECO:0000256" key="1">
    <source>
        <dbReference type="ARBA" id="ARBA00008791"/>
    </source>
</evidence>
<dbReference type="InterPro" id="IPR014729">
    <property type="entry name" value="Rossmann-like_a/b/a_fold"/>
</dbReference>
<evidence type="ECO:0000256" key="3">
    <source>
        <dbReference type="ARBA" id="ARBA00022840"/>
    </source>
</evidence>
<dbReference type="PATRIC" id="fig|314722.6.peg.2828"/>
<gene>
    <name evidence="5" type="ORF">WQ53_13040</name>
</gene>
<name>A0A0E3UNX7_9GAMM</name>
<keyword evidence="6" id="KW-1185">Reference proteome</keyword>
<evidence type="ECO:0000259" key="4">
    <source>
        <dbReference type="Pfam" id="PF00582"/>
    </source>
</evidence>
<protein>
    <submittedName>
        <fullName evidence="5">Universal stress protein UspA</fullName>
    </submittedName>
</protein>
<dbReference type="OrthoDB" id="9804721at2"/>
<keyword evidence="3" id="KW-0067">ATP-binding</keyword>
<evidence type="ECO:0000256" key="2">
    <source>
        <dbReference type="ARBA" id="ARBA00022741"/>
    </source>
</evidence>
<dbReference type="CDD" id="cd00293">
    <property type="entry name" value="USP-like"/>
    <property type="match status" value="2"/>
</dbReference>
<feature type="domain" description="UspA" evidence="4">
    <location>
        <begin position="157"/>
        <end position="294"/>
    </location>
</feature>
<dbReference type="Gene3D" id="3.40.50.620">
    <property type="entry name" value="HUPs"/>
    <property type="match status" value="2"/>
</dbReference>
<dbReference type="PANTHER" id="PTHR46268:SF27">
    <property type="entry name" value="UNIVERSAL STRESS PROTEIN RV2623"/>
    <property type="match status" value="1"/>
</dbReference>
<dbReference type="RefSeq" id="WP_052633020.1">
    <property type="nucleotide sequence ID" value="NZ_CP011144.1"/>
</dbReference>
<dbReference type="SUPFAM" id="SSF52402">
    <property type="entry name" value="Adenine nucleotide alpha hydrolases-like"/>
    <property type="match status" value="2"/>
</dbReference>
<dbReference type="GO" id="GO:0005524">
    <property type="term" value="F:ATP binding"/>
    <property type="evidence" value="ECO:0007669"/>
    <property type="project" value="UniProtKB-KW"/>
</dbReference>
<dbReference type="InterPro" id="IPR006015">
    <property type="entry name" value="Universal_stress_UspA"/>
</dbReference>
<keyword evidence="2" id="KW-0547">Nucleotide-binding</keyword>
<dbReference type="AlphaFoldDB" id="A0A0E3UNX7"/>
<sequence length="301" mass="32352">MNGPDWNSAAPDSILLATDLGARSDRALDRAVQLARQWNARLVVATVVDEHAMEARAMTLRDPPGWYREEDPADLAQKQLLEDLSARDLRVKVRVKRGDVVESLLAVAHEEGCGLVVTGVARYEALGRMVLGSTVDRLARRSTVPVLAVRRRVHAPYRRMVVASDWSGSARYALQAAAGLFPEAAVSVLHGYEVPMAGLLDTARDETVARLGEQALAEGRAFVEDARLPGGAGSVSLVVERGDPAVLLPLYACQFPVDLAVVGTHGRSALYDIVLGSVARRLLEAAPVDTLVVRDPRAGAD</sequence>
<dbReference type="KEGG" id="psuw:WQ53_13040"/>
<comment type="similarity">
    <text evidence="1">Belongs to the universal stress protein A family.</text>
</comment>
<dbReference type="PRINTS" id="PR01438">
    <property type="entry name" value="UNVRSLSTRESS"/>
</dbReference>
<dbReference type="EMBL" id="CP011144">
    <property type="protein sequence ID" value="AKC87541.1"/>
    <property type="molecule type" value="Genomic_DNA"/>
</dbReference>
<dbReference type="Pfam" id="PF00582">
    <property type="entry name" value="Usp"/>
    <property type="match status" value="2"/>
</dbReference>
<organism evidence="5 6">
    <name type="scientific">Pseudoxanthomonas suwonensis</name>
    <dbReference type="NCBI Taxonomy" id="314722"/>
    <lineage>
        <taxon>Bacteria</taxon>
        <taxon>Pseudomonadati</taxon>
        <taxon>Pseudomonadota</taxon>
        <taxon>Gammaproteobacteria</taxon>
        <taxon>Lysobacterales</taxon>
        <taxon>Lysobacteraceae</taxon>
        <taxon>Pseudoxanthomonas</taxon>
    </lineage>
</organism>
<dbReference type="PANTHER" id="PTHR46268">
    <property type="entry name" value="STRESS RESPONSE PROTEIN NHAX"/>
    <property type="match status" value="1"/>
</dbReference>